<dbReference type="InterPro" id="IPR036388">
    <property type="entry name" value="WH-like_DNA-bd_sf"/>
</dbReference>
<accession>A0ABV6J8W8</accession>
<reference evidence="2 3" key="1">
    <citation type="submission" date="2024-09" db="EMBL/GenBank/DDBJ databases">
        <authorList>
            <person name="Sun Q."/>
            <person name="Mori K."/>
        </authorList>
    </citation>
    <scope>NUCLEOTIDE SEQUENCE [LARGE SCALE GENOMIC DNA]</scope>
    <source>
        <strain evidence="2 3">CCM 4839</strain>
    </source>
</reference>
<dbReference type="PANTHER" id="PTHR33169:SF14">
    <property type="entry name" value="TRANSCRIPTIONAL REGULATOR RV3488"/>
    <property type="match status" value="1"/>
</dbReference>
<dbReference type="RefSeq" id="WP_204819434.1">
    <property type="nucleotide sequence ID" value="NZ_JANHOF010000003.1"/>
</dbReference>
<feature type="domain" description="Transcription regulator PadR N-terminal" evidence="1">
    <location>
        <begin position="15"/>
        <end position="89"/>
    </location>
</feature>
<name>A0ABV6J8W8_9BACL</name>
<gene>
    <name evidence="2" type="ORF">ACFFJ8_13235</name>
</gene>
<protein>
    <submittedName>
        <fullName evidence="2">PadR family transcriptional regulator</fullName>
    </submittedName>
</protein>
<dbReference type="SUPFAM" id="SSF46785">
    <property type="entry name" value="Winged helix' DNA-binding domain"/>
    <property type="match status" value="1"/>
</dbReference>
<comment type="caution">
    <text evidence="2">The sequence shown here is derived from an EMBL/GenBank/DDBJ whole genome shotgun (WGS) entry which is preliminary data.</text>
</comment>
<dbReference type="Pfam" id="PF03551">
    <property type="entry name" value="PadR"/>
    <property type="match status" value="1"/>
</dbReference>
<evidence type="ECO:0000259" key="1">
    <source>
        <dbReference type="Pfam" id="PF03551"/>
    </source>
</evidence>
<dbReference type="Proteomes" id="UP001589818">
    <property type="component" value="Unassembled WGS sequence"/>
</dbReference>
<dbReference type="InterPro" id="IPR036390">
    <property type="entry name" value="WH_DNA-bd_sf"/>
</dbReference>
<dbReference type="EMBL" id="JBHLVF010000017">
    <property type="protein sequence ID" value="MFC0392330.1"/>
    <property type="molecule type" value="Genomic_DNA"/>
</dbReference>
<dbReference type="Gene3D" id="1.10.10.10">
    <property type="entry name" value="Winged helix-like DNA-binding domain superfamily/Winged helix DNA-binding domain"/>
    <property type="match status" value="1"/>
</dbReference>
<dbReference type="PANTHER" id="PTHR33169">
    <property type="entry name" value="PADR-FAMILY TRANSCRIPTIONAL REGULATOR"/>
    <property type="match status" value="1"/>
</dbReference>
<evidence type="ECO:0000313" key="3">
    <source>
        <dbReference type="Proteomes" id="UP001589818"/>
    </source>
</evidence>
<keyword evidence="3" id="KW-1185">Reference proteome</keyword>
<sequence>MFDKEKLKGYIDPILLHLLEKGPSYGYEMAKSARERTAGSFELKEATLYLSLKRLEQKGWVASYWSSQESGGGKRKYYELTDQGRLELAAKKQEWMNVRTVLDAFLKEESV</sequence>
<organism evidence="2 3">
    <name type="scientific">Paenibacillus mendelii</name>
    <dbReference type="NCBI Taxonomy" id="206163"/>
    <lineage>
        <taxon>Bacteria</taxon>
        <taxon>Bacillati</taxon>
        <taxon>Bacillota</taxon>
        <taxon>Bacilli</taxon>
        <taxon>Bacillales</taxon>
        <taxon>Paenibacillaceae</taxon>
        <taxon>Paenibacillus</taxon>
    </lineage>
</organism>
<proteinExistence type="predicted"/>
<dbReference type="InterPro" id="IPR052509">
    <property type="entry name" value="Metal_resp_DNA-bind_regulator"/>
</dbReference>
<evidence type="ECO:0000313" key="2">
    <source>
        <dbReference type="EMBL" id="MFC0392330.1"/>
    </source>
</evidence>
<dbReference type="InterPro" id="IPR005149">
    <property type="entry name" value="Tscrpt_reg_PadR_N"/>
</dbReference>